<reference evidence="1 2" key="1">
    <citation type="submission" date="2020-02" db="EMBL/GenBank/DDBJ databases">
        <title>Comparative genome analysis reveals the metabolism and evolution of the thermophilic archaeal genus Metallosphaera.</title>
        <authorList>
            <person name="Jiang C."/>
        </authorList>
    </citation>
    <scope>NUCLEOTIDE SEQUENCE [LARGE SCALE GENOMIC DNA]</scope>
    <source>
        <strain evidence="1 2">Ric-A</strain>
    </source>
</reference>
<dbReference type="Proteomes" id="UP000509301">
    <property type="component" value="Chromosome"/>
</dbReference>
<organism evidence="1 2">
    <name type="scientific">Metallosphaera tengchongensis</name>
    <dbReference type="NCBI Taxonomy" id="1532350"/>
    <lineage>
        <taxon>Archaea</taxon>
        <taxon>Thermoproteota</taxon>
        <taxon>Thermoprotei</taxon>
        <taxon>Sulfolobales</taxon>
        <taxon>Sulfolobaceae</taxon>
        <taxon>Metallosphaera</taxon>
    </lineage>
</organism>
<dbReference type="RefSeq" id="WP_174628443.1">
    <property type="nucleotide sequence ID" value="NZ_CP049074.1"/>
</dbReference>
<gene>
    <name evidence="1" type="ORF">GWK48_02605</name>
</gene>
<dbReference type="KEGG" id="mten:GWK48_02605"/>
<dbReference type="GeneID" id="55640803"/>
<dbReference type="AlphaFoldDB" id="A0A6N0NU36"/>
<evidence type="ECO:0000313" key="2">
    <source>
        <dbReference type="Proteomes" id="UP000509301"/>
    </source>
</evidence>
<name>A0A6N0NU36_9CREN</name>
<protein>
    <recommendedName>
        <fullName evidence="3">DUF4352 domain-containing protein</fullName>
    </recommendedName>
</protein>
<dbReference type="OrthoDB" id="35081at2157"/>
<sequence length="166" mass="17018">MRRYLKSKRAISGAVTALILVIVSVALALAVAVFAFGLFGTFGSSGQVQAISTPIVNVTGTNGMAPYKITVTVDIKNSGTTQASITSISVGDITNTSPELYYNGKLQSNIPGGFDGPLSIVIYSNNLPGTLTPTNIGGSVPITIILSEGSLSPTLTLQGVLNATVK</sequence>
<keyword evidence="2" id="KW-1185">Reference proteome</keyword>
<evidence type="ECO:0008006" key="3">
    <source>
        <dbReference type="Google" id="ProtNLM"/>
    </source>
</evidence>
<proteinExistence type="predicted"/>
<evidence type="ECO:0000313" key="1">
    <source>
        <dbReference type="EMBL" id="QKQ98987.1"/>
    </source>
</evidence>
<dbReference type="EMBL" id="CP049074">
    <property type="protein sequence ID" value="QKQ98987.1"/>
    <property type="molecule type" value="Genomic_DNA"/>
</dbReference>
<accession>A0A6N0NU36</accession>